<dbReference type="PROSITE" id="PS00798">
    <property type="entry name" value="ALDOKETO_REDUCTASE_1"/>
    <property type="match status" value="1"/>
</dbReference>
<keyword evidence="11" id="KW-0057">Aromatic amino acid biosynthesis</keyword>
<dbReference type="GO" id="GO:0004049">
    <property type="term" value="F:anthranilate synthase activity"/>
    <property type="evidence" value="ECO:0007669"/>
    <property type="project" value="UniProtKB-EC"/>
</dbReference>
<evidence type="ECO:0000256" key="2">
    <source>
        <dbReference type="ARBA" id="ARBA00004696"/>
    </source>
</evidence>
<dbReference type="HAMAP" id="MF_00134_B">
    <property type="entry name" value="IGPS_B"/>
    <property type="match status" value="1"/>
</dbReference>
<evidence type="ECO:0000256" key="1">
    <source>
        <dbReference type="ARBA" id="ARBA00001633"/>
    </source>
</evidence>
<dbReference type="InterPro" id="IPR011060">
    <property type="entry name" value="RibuloseP-bd_barrel"/>
</dbReference>
<comment type="caution">
    <text evidence="17">The sequence shown here is derived from an EMBL/GenBank/DDBJ whole genome shotgun (WGS) entry which is preliminary data.</text>
</comment>
<dbReference type="InterPro" id="IPR036812">
    <property type="entry name" value="NAD(P)_OxRdtase_dom_sf"/>
</dbReference>
<dbReference type="OrthoDB" id="5945798at2759"/>
<evidence type="ECO:0000259" key="15">
    <source>
        <dbReference type="Pfam" id="PF00218"/>
    </source>
</evidence>
<evidence type="ECO:0000259" key="16">
    <source>
        <dbReference type="Pfam" id="PF00248"/>
    </source>
</evidence>
<evidence type="ECO:0000256" key="9">
    <source>
        <dbReference type="ARBA" id="ARBA00022962"/>
    </source>
</evidence>
<evidence type="ECO:0000256" key="14">
    <source>
        <dbReference type="ARBA" id="ARBA00047683"/>
    </source>
</evidence>
<dbReference type="Proteomes" id="UP000757232">
    <property type="component" value="Unassembled WGS sequence"/>
</dbReference>
<sequence>MTLYTSDPEPLIDMALKSFQLNNGLFIPAVGIGCWMGSVGDGDHVSQMVKKALDVGYRHVDTAANYGNERSVGVALKETNVPREEIFLTTKLDQNDHGRVQDALETSLKKLGVDYVDLYLMHWPMAFGEDGRVLQPEESPTFVETWKQMELLYFYPGMTKSIGVSNFSIKTLTKLLERASIVPAVNQVEMHPCLPQHDLIEFCQSFNIHLTAYSPIGKHKFAYDPAIVEIAKSHGVTSAQVLLSWGIQRGTSAIPKTLNEERLKENITLVDLGPNEMSVLNGFHQKPGMHRSVCGFHSSELGGSCFGWTYDQLGWRMVEGDSPHTISRKPEFQPYPFASMSVNVATPKPPTILEKIYAQRQKDVEQAKATPGTSPDDLKTYLEMQLAPPLIPLVPRLKSNPSTSTSNPSLSLMAEIKRASPSKGPIAMTVNPAKQALTYAKSGASVISVLTEPTWFKGSLLDMRLVRQAVDSVPNRPAILRKEFIFDEYQIAEARLHGADTVLLIVAMLNQDLLRRLYTYSVSLGMEPLVEVNNASEMERALEVGAKVIGVNNRNLHDFNVDLGTTSRLVDMVQGREVVFCALSGISGPKDVRVYKEQGVNAVLVGEALMRAEDTSKFIRELLEWPEI</sequence>
<dbReference type="Pfam" id="PF00218">
    <property type="entry name" value="IGPS"/>
    <property type="match status" value="1"/>
</dbReference>
<accession>A0A9Q5NBC2</accession>
<organism evidence="17 18">
    <name type="scientific">Sanghuangporus baumii</name>
    <name type="common">Phellinus baumii</name>
    <dbReference type="NCBI Taxonomy" id="108892"/>
    <lineage>
        <taxon>Eukaryota</taxon>
        <taxon>Fungi</taxon>
        <taxon>Dikarya</taxon>
        <taxon>Basidiomycota</taxon>
        <taxon>Agaricomycotina</taxon>
        <taxon>Agaricomycetes</taxon>
        <taxon>Hymenochaetales</taxon>
        <taxon>Hymenochaetaceae</taxon>
        <taxon>Sanghuangporus</taxon>
    </lineage>
</organism>
<dbReference type="FunFam" id="3.20.20.70:FF:000136">
    <property type="entry name" value="Multifunctional tryptophan biosynthesis protein"/>
    <property type="match status" value="1"/>
</dbReference>
<evidence type="ECO:0000256" key="3">
    <source>
        <dbReference type="ARBA" id="ARBA00004873"/>
    </source>
</evidence>
<dbReference type="EC" id="4.1.1.48" evidence="5"/>
<dbReference type="InterPro" id="IPR018170">
    <property type="entry name" value="Aldo/ket_reductase_CS"/>
</dbReference>
<keyword evidence="18" id="KW-1185">Reference proteome</keyword>
<keyword evidence="9" id="KW-0315">Glutamine amidotransferase</keyword>
<evidence type="ECO:0000313" key="18">
    <source>
        <dbReference type="Proteomes" id="UP000757232"/>
    </source>
</evidence>
<keyword evidence="10" id="KW-0560">Oxidoreductase</keyword>
<dbReference type="AlphaFoldDB" id="A0A9Q5NBC2"/>
<feature type="domain" description="NADP-dependent oxidoreductase" evidence="16">
    <location>
        <begin position="32"/>
        <end position="271"/>
    </location>
</feature>
<keyword evidence="8" id="KW-0822">Tryptophan biosynthesis</keyword>
<keyword evidence="7" id="KW-0028">Amino-acid biosynthesis</keyword>
<gene>
    <name evidence="17" type="ORF">A7U60_g1862</name>
</gene>
<dbReference type="GO" id="GO:0004425">
    <property type="term" value="F:indole-3-glycerol-phosphate synthase activity"/>
    <property type="evidence" value="ECO:0007669"/>
    <property type="project" value="UniProtKB-EC"/>
</dbReference>
<evidence type="ECO:0000256" key="8">
    <source>
        <dbReference type="ARBA" id="ARBA00022822"/>
    </source>
</evidence>
<dbReference type="InterPro" id="IPR020471">
    <property type="entry name" value="AKR"/>
</dbReference>
<comment type="catalytic activity">
    <reaction evidence="1">
        <text>1-(2-carboxyphenylamino)-1-deoxy-D-ribulose 5-phosphate + H(+) = (1S,2R)-1-C-(indol-3-yl)glycerol 3-phosphate + CO2 + H2O</text>
        <dbReference type="Rhea" id="RHEA:23476"/>
        <dbReference type="ChEBI" id="CHEBI:15377"/>
        <dbReference type="ChEBI" id="CHEBI:15378"/>
        <dbReference type="ChEBI" id="CHEBI:16526"/>
        <dbReference type="ChEBI" id="CHEBI:58613"/>
        <dbReference type="ChEBI" id="CHEBI:58866"/>
        <dbReference type="EC" id="4.1.1.48"/>
    </reaction>
</comment>
<dbReference type="PROSITE" id="PS00614">
    <property type="entry name" value="IGPS"/>
    <property type="match status" value="1"/>
</dbReference>
<evidence type="ECO:0000256" key="5">
    <source>
        <dbReference type="ARBA" id="ARBA00012362"/>
    </source>
</evidence>
<keyword evidence="12" id="KW-0456">Lyase</keyword>
<dbReference type="InterPro" id="IPR013798">
    <property type="entry name" value="Indole-3-glycerol_P_synth_dom"/>
</dbReference>
<dbReference type="InterPro" id="IPR001468">
    <property type="entry name" value="Indole-3-GlycerolPSynthase_CS"/>
</dbReference>
<dbReference type="GO" id="GO:0016616">
    <property type="term" value="F:oxidoreductase activity, acting on the CH-OH group of donors, NAD or NADP as acceptor"/>
    <property type="evidence" value="ECO:0007669"/>
    <property type="project" value="UniProtKB-ARBA"/>
</dbReference>
<reference evidence="17" key="1">
    <citation type="submission" date="2016-06" db="EMBL/GenBank/DDBJ databases">
        <title>Draft Genome sequence of the fungus Inonotus baumii.</title>
        <authorList>
            <person name="Zhu H."/>
            <person name="Lin W."/>
        </authorList>
    </citation>
    <scope>NUCLEOTIDE SEQUENCE</scope>
    <source>
        <strain evidence="17">821</strain>
    </source>
</reference>
<dbReference type="CDD" id="cd19071">
    <property type="entry name" value="AKR_AKR1-5-like"/>
    <property type="match status" value="1"/>
</dbReference>
<comment type="catalytic activity">
    <reaction evidence="14">
        <text>chorismate + L-glutamine = anthranilate + pyruvate + L-glutamate + H(+)</text>
        <dbReference type="Rhea" id="RHEA:21732"/>
        <dbReference type="ChEBI" id="CHEBI:15361"/>
        <dbReference type="ChEBI" id="CHEBI:15378"/>
        <dbReference type="ChEBI" id="CHEBI:16567"/>
        <dbReference type="ChEBI" id="CHEBI:29748"/>
        <dbReference type="ChEBI" id="CHEBI:29985"/>
        <dbReference type="ChEBI" id="CHEBI:58359"/>
        <dbReference type="EC" id="4.1.3.27"/>
    </reaction>
</comment>
<evidence type="ECO:0000313" key="17">
    <source>
        <dbReference type="EMBL" id="OCB90901.1"/>
    </source>
</evidence>
<evidence type="ECO:0000256" key="12">
    <source>
        <dbReference type="ARBA" id="ARBA00023239"/>
    </source>
</evidence>
<evidence type="ECO:0000256" key="10">
    <source>
        <dbReference type="ARBA" id="ARBA00023002"/>
    </source>
</evidence>
<name>A0A9Q5NBC2_SANBA</name>
<proteinExistence type="inferred from homology"/>
<dbReference type="InterPro" id="IPR013785">
    <property type="entry name" value="Aldolase_TIM"/>
</dbReference>
<dbReference type="Gene3D" id="3.20.20.100">
    <property type="entry name" value="NADP-dependent oxidoreductase domain"/>
    <property type="match status" value="1"/>
</dbReference>
<dbReference type="EC" id="4.1.3.27" evidence="4"/>
<comment type="pathway">
    <text evidence="2">Amino-acid biosynthesis; L-tryptophan biosynthesis; L-tryptophan from chorismate: step 4/5.</text>
</comment>
<dbReference type="InterPro" id="IPR023210">
    <property type="entry name" value="NADP_OxRdtase_dom"/>
</dbReference>
<dbReference type="Gene3D" id="3.20.20.70">
    <property type="entry name" value="Aldolase class I"/>
    <property type="match status" value="1"/>
</dbReference>
<dbReference type="GO" id="GO:0000162">
    <property type="term" value="P:L-tryptophan biosynthetic process"/>
    <property type="evidence" value="ECO:0007669"/>
    <property type="project" value="UniProtKB-KW"/>
</dbReference>
<dbReference type="CDD" id="cd00331">
    <property type="entry name" value="IGPS"/>
    <property type="match status" value="1"/>
</dbReference>
<dbReference type="EMBL" id="LNZH02000114">
    <property type="protein sequence ID" value="OCB90901.1"/>
    <property type="molecule type" value="Genomic_DNA"/>
</dbReference>
<dbReference type="FunFam" id="3.20.20.100:FF:000002">
    <property type="entry name" value="2,5-diketo-D-gluconic acid reductase A"/>
    <property type="match status" value="1"/>
</dbReference>
<feature type="domain" description="Indole-3-glycerol phosphate synthase" evidence="15">
    <location>
        <begin position="353"/>
        <end position="622"/>
    </location>
</feature>
<evidence type="ECO:0000256" key="11">
    <source>
        <dbReference type="ARBA" id="ARBA00023141"/>
    </source>
</evidence>
<dbReference type="SUPFAM" id="SSF51430">
    <property type="entry name" value="NAD(P)-linked oxidoreductase"/>
    <property type="match status" value="1"/>
</dbReference>
<dbReference type="PANTHER" id="PTHR11732">
    <property type="entry name" value="ALDO/KETO REDUCTASE"/>
    <property type="match status" value="1"/>
</dbReference>
<evidence type="ECO:0000256" key="7">
    <source>
        <dbReference type="ARBA" id="ARBA00022605"/>
    </source>
</evidence>
<evidence type="ECO:0000256" key="6">
    <source>
        <dbReference type="ARBA" id="ARBA00018819"/>
    </source>
</evidence>
<keyword evidence="13" id="KW-0511">Multifunctional enzyme</keyword>
<dbReference type="SUPFAM" id="SSF51366">
    <property type="entry name" value="Ribulose-phoshate binding barrel"/>
    <property type="match status" value="1"/>
</dbReference>
<protein>
    <recommendedName>
        <fullName evidence="6">Multifunctional tryptophan biosynthesis protein</fullName>
        <ecNumber evidence="5">4.1.1.48</ecNumber>
        <ecNumber evidence="4">4.1.3.27</ecNumber>
    </recommendedName>
</protein>
<evidence type="ECO:0000256" key="4">
    <source>
        <dbReference type="ARBA" id="ARBA00012266"/>
    </source>
</evidence>
<comment type="pathway">
    <text evidence="3">Amino-acid biosynthesis; L-tryptophan biosynthesis; L-tryptophan from chorismate: step 1/5.</text>
</comment>
<dbReference type="PROSITE" id="PS00063">
    <property type="entry name" value="ALDOKETO_REDUCTASE_3"/>
    <property type="match status" value="1"/>
</dbReference>
<dbReference type="PRINTS" id="PR00069">
    <property type="entry name" value="ALDKETRDTASE"/>
</dbReference>
<dbReference type="Pfam" id="PF00248">
    <property type="entry name" value="Aldo_ket_red"/>
    <property type="match status" value="1"/>
</dbReference>
<evidence type="ECO:0000256" key="13">
    <source>
        <dbReference type="ARBA" id="ARBA00023268"/>
    </source>
</evidence>